<protein>
    <recommendedName>
        <fullName evidence="2">Retinoic acid receptor responder protein 2</fullName>
    </recommendedName>
    <alternativeName>
        <fullName evidence="9">Chemerin</fullName>
    </alternativeName>
</protein>
<dbReference type="GO" id="GO:0006954">
    <property type="term" value="P:inflammatory response"/>
    <property type="evidence" value="ECO:0007669"/>
    <property type="project" value="UniProtKB-KW"/>
</dbReference>
<dbReference type="Gene3D" id="3.10.450.10">
    <property type="match status" value="1"/>
</dbReference>
<dbReference type="KEGG" id="xtr:116411652"/>
<dbReference type="GO" id="GO:0050994">
    <property type="term" value="P:regulation of lipid catabolic process"/>
    <property type="evidence" value="ECO:0007669"/>
    <property type="project" value="InterPro"/>
</dbReference>
<keyword evidence="4" id="KW-0964">Secreted</keyword>
<dbReference type="AGR" id="Xenbase:XB-GENE-29097463"/>
<evidence type="ECO:0000256" key="1">
    <source>
        <dbReference type="ARBA" id="ARBA00004613"/>
    </source>
</evidence>
<keyword evidence="5 10" id="KW-0732">Signal</keyword>
<keyword evidence="8" id="KW-0395">Inflammatory response</keyword>
<dbReference type="GO" id="GO:0006935">
    <property type="term" value="P:chemotaxis"/>
    <property type="evidence" value="ECO:0007669"/>
    <property type="project" value="UniProtKB-KW"/>
</dbReference>
<dbReference type="InterPro" id="IPR029562">
    <property type="entry name" value="Chemerin"/>
</dbReference>
<dbReference type="PANTHER" id="PTHR15106:SF2">
    <property type="entry name" value="RETINOIC ACID RECEPTOR RESPONDER PROTEIN 2"/>
    <property type="match status" value="1"/>
</dbReference>
<gene>
    <name evidence="12 13" type="primary">LOC116411652</name>
</gene>
<evidence type="ECO:0000313" key="13">
    <source>
        <dbReference type="Xenbase" id="XB-GENE-29097463"/>
    </source>
</evidence>
<proteinExistence type="predicted"/>
<evidence type="ECO:0000313" key="12">
    <source>
        <dbReference type="RefSeq" id="XP_031760255.1"/>
    </source>
</evidence>
<dbReference type="GO" id="GO:0005102">
    <property type="term" value="F:signaling receptor binding"/>
    <property type="evidence" value="ECO:0007669"/>
    <property type="project" value="InterPro"/>
</dbReference>
<feature type="chain" id="PRO_5035210105" description="Retinoic acid receptor responder protein 2" evidence="10">
    <location>
        <begin position="20"/>
        <end position="170"/>
    </location>
</feature>
<name>A0A8J1JT96_XENTR</name>
<keyword evidence="6" id="KW-0221">Differentiation</keyword>
<evidence type="ECO:0000256" key="3">
    <source>
        <dbReference type="ARBA" id="ARBA00022500"/>
    </source>
</evidence>
<evidence type="ECO:0000256" key="7">
    <source>
        <dbReference type="ARBA" id="ARBA00023157"/>
    </source>
</evidence>
<evidence type="ECO:0000256" key="4">
    <source>
        <dbReference type="ARBA" id="ARBA00022525"/>
    </source>
</evidence>
<sequence>MSRTWCLLGAMGFILAVTGRVPMSELSGPQNKAMSLTTENFYETYRPRNLFIVTSVLGATQEDTPGSVYVQLHFKQKQSNCRRSNSLRKECKPLRNGAEFSCFSCFWFKNNSDKASSKFIRCAQNSEQIGQWEEECNDLRNKGIQLPDMYRLNARSRRPVTEEEMELKAQ</sequence>
<evidence type="ECO:0000256" key="6">
    <source>
        <dbReference type="ARBA" id="ARBA00022782"/>
    </source>
</evidence>
<keyword evidence="7" id="KW-1015">Disulfide bond</keyword>
<evidence type="ECO:0000256" key="2">
    <source>
        <dbReference type="ARBA" id="ARBA00018808"/>
    </source>
</evidence>
<organism evidence="11 12">
    <name type="scientific">Xenopus tropicalis</name>
    <name type="common">Western clawed frog</name>
    <name type="synonym">Silurana tropicalis</name>
    <dbReference type="NCBI Taxonomy" id="8364"/>
    <lineage>
        <taxon>Eukaryota</taxon>
        <taxon>Metazoa</taxon>
        <taxon>Chordata</taxon>
        <taxon>Craniata</taxon>
        <taxon>Vertebrata</taxon>
        <taxon>Euteleostomi</taxon>
        <taxon>Amphibia</taxon>
        <taxon>Batrachia</taxon>
        <taxon>Anura</taxon>
        <taxon>Pipoidea</taxon>
        <taxon>Pipidae</taxon>
        <taxon>Xenopodinae</taxon>
        <taxon>Xenopus</taxon>
        <taxon>Silurana</taxon>
    </lineage>
</organism>
<dbReference type="GO" id="GO:0030154">
    <property type="term" value="P:cell differentiation"/>
    <property type="evidence" value="ECO:0007669"/>
    <property type="project" value="UniProtKB-KW"/>
</dbReference>
<dbReference type="AlphaFoldDB" id="A0A8J1JT96"/>
<dbReference type="Xenbase" id="XB-GENE-29097463">
    <property type="gene designation" value="LOC116411652"/>
</dbReference>
<evidence type="ECO:0000313" key="11">
    <source>
        <dbReference type="Proteomes" id="UP000008143"/>
    </source>
</evidence>
<reference evidence="12" key="1">
    <citation type="submission" date="2025-08" db="UniProtKB">
        <authorList>
            <consortium name="RefSeq"/>
        </authorList>
    </citation>
    <scope>IDENTIFICATION</scope>
    <source>
        <strain evidence="12">Nigerian</strain>
        <tissue evidence="12">Liver and blood</tissue>
    </source>
</reference>
<feature type="signal peptide" evidence="10">
    <location>
        <begin position="1"/>
        <end position="19"/>
    </location>
</feature>
<dbReference type="PANTHER" id="PTHR15106">
    <property type="entry name" value="RETINOIC ACID RECEPTOR RESPONDER PROTEIN 2"/>
    <property type="match status" value="1"/>
</dbReference>
<evidence type="ECO:0000256" key="8">
    <source>
        <dbReference type="ARBA" id="ARBA00023198"/>
    </source>
</evidence>
<keyword evidence="11" id="KW-1185">Reference proteome</keyword>
<dbReference type="GO" id="GO:0005576">
    <property type="term" value="C:extracellular region"/>
    <property type="evidence" value="ECO:0007669"/>
    <property type="project" value="UniProtKB-SubCell"/>
</dbReference>
<evidence type="ECO:0000256" key="10">
    <source>
        <dbReference type="SAM" id="SignalP"/>
    </source>
</evidence>
<accession>A0A8J1JT96</accession>
<dbReference type="SUPFAM" id="SSF54403">
    <property type="entry name" value="Cystatin/monellin"/>
    <property type="match status" value="1"/>
</dbReference>
<dbReference type="InterPro" id="IPR046350">
    <property type="entry name" value="Cystatin_sf"/>
</dbReference>
<evidence type="ECO:0000256" key="9">
    <source>
        <dbReference type="ARBA" id="ARBA00032785"/>
    </source>
</evidence>
<dbReference type="Proteomes" id="UP000008143">
    <property type="component" value="Chromosome 6"/>
</dbReference>
<dbReference type="GeneID" id="116411652"/>
<evidence type="ECO:0000256" key="5">
    <source>
        <dbReference type="ARBA" id="ARBA00022729"/>
    </source>
</evidence>
<comment type="subcellular location">
    <subcellularLocation>
        <location evidence="1">Secreted</location>
    </subcellularLocation>
</comment>
<dbReference type="RefSeq" id="XP_031760255.1">
    <property type="nucleotide sequence ID" value="XM_031904395.1"/>
</dbReference>
<keyword evidence="3" id="KW-0145">Chemotaxis</keyword>